<dbReference type="Pfam" id="PF08238">
    <property type="entry name" value="Sel1"/>
    <property type="match status" value="3"/>
</dbReference>
<dbReference type="InterPro" id="IPR050767">
    <property type="entry name" value="Sel1_AlgK"/>
</dbReference>
<organism evidence="1">
    <name type="scientific">marine metagenome</name>
    <dbReference type="NCBI Taxonomy" id="408172"/>
    <lineage>
        <taxon>unclassified sequences</taxon>
        <taxon>metagenomes</taxon>
        <taxon>ecological metagenomes</taxon>
    </lineage>
</organism>
<dbReference type="InterPro" id="IPR006597">
    <property type="entry name" value="Sel1-like"/>
</dbReference>
<dbReference type="SMART" id="SM00671">
    <property type="entry name" value="SEL1"/>
    <property type="match status" value="3"/>
</dbReference>
<dbReference type="AlphaFoldDB" id="A0A382XM97"/>
<reference evidence="1" key="1">
    <citation type="submission" date="2018-05" db="EMBL/GenBank/DDBJ databases">
        <authorList>
            <person name="Lanie J.A."/>
            <person name="Ng W.-L."/>
            <person name="Kazmierczak K.M."/>
            <person name="Andrzejewski T.M."/>
            <person name="Davidsen T.M."/>
            <person name="Wayne K.J."/>
            <person name="Tettelin H."/>
            <person name="Glass J.I."/>
            <person name="Rusch D."/>
            <person name="Podicherti R."/>
            <person name="Tsui H.-C.T."/>
            <person name="Winkler M.E."/>
        </authorList>
    </citation>
    <scope>NUCLEOTIDE SEQUENCE</scope>
</reference>
<dbReference type="Gene3D" id="1.25.40.10">
    <property type="entry name" value="Tetratricopeptide repeat domain"/>
    <property type="match status" value="1"/>
</dbReference>
<dbReference type="SUPFAM" id="SSF81901">
    <property type="entry name" value="HCP-like"/>
    <property type="match status" value="1"/>
</dbReference>
<dbReference type="InterPro" id="IPR011990">
    <property type="entry name" value="TPR-like_helical_dom_sf"/>
</dbReference>
<gene>
    <name evidence="1" type="ORF">METZ01_LOCUS424937</name>
</gene>
<name>A0A382XM97_9ZZZZ</name>
<evidence type="ECO:0000313" key="1">
    <source>
        <dbReference type="EMBL" id="SVD72083.1"/>
    </source>
</evidence>
<protein>
    <recommendedName>
        <fullName evidence="2">Sel1 repeat family protein</fullName>
    </recommendedName>
</protein>
<evidence type="ECO:0008006" key="2">
    <source>
        <dbReference type="Google" id="ProtNLM"/>
    </source>
</evidence>
<dbReference type="EMBL" id="UINC01168844">
    <property type="protein sequence ID" value="SVD72083.1"/>
    <property type="molecule type" value="Genomic_DNA"/>
</dbReference>
<dbReference type="PANTHER" id="PTHR11102:SF160">
    <property type="entry name" value="ERAD-ASSOCIATED E3 UBIQUITIN-PROTEIN LIGASE COMPONENT HRD3"/>
    <property type="match status" value="1"/>
</dbReference>
<accession>A0A382XM97</accession>
<dbReference type="PANTHER" id="PTHR11102">
    <property type="entry name" value="SEL-1-LIKE PROTEIN"/>
    <property type="match status" value="1"/>
</dbReference>
<feature type="non-terminal residue" evidence="1">
    <location>
        <position position="176"/>
    </location>
</feature>
<proteinExistence type="predicted"/>
<sequence length="176" mass="19780">MADRHYRANTTDGLAQWYRLIACLAALALANCADSLEEAFWNRSQDTRQLMEMVKAGDASAQTALGQRYEQGHGVERNRAKAVKWYQRAIEQDNPLAMFLLGQMYETDAQTGRDYRRAANLYMRAATQGHAAAQARLAQLYELGLGVPQDFTAAARWYTAAAKQWKLSDHYPLGST</sequence>